<dbReference type="AlphaFoldDB" id="A0A6J6FB23"/>
<dbReference type="InterPro" id="IPR037523">
    <property type="entry name" value="VOC_core"/>
</dbReference>
<dbReference type="Pfam" id="PF00903">
    <property type="entry name" value="Glyoxalase"/>
    <property type="match status" value="1"/>
</dbReference>
<dbReference type="CDD" id="cd06587">
    <property type="entry name" value="VOC"/>
    <property type="match status" value="1"/>
</dbReference>
<dbReference type="PANTHER" id="PTHR21366:SF30">
    <property type="entry name" value="BLL2330 PROTEIN"/>
    <property type="match status" value="1"/>
</dbReference>
<dbReference type="InterPro" id="IPR050383">
    <property type="entry name" value="GlyoxalaseI/FosfomycinResist"/>
</dbReference>
<protein>
    <submittedName>
        <fullName evidence="2">Unannotated protein</fullName>
    </submittedName>
</protein>
<evidence type="ECO:0000313" key="2">
    <source>
        <dbReference type="EMBL" id="CAB4584154.1"/>
    </source>
</evidence>
<proteinExistence type="predicted"/>
<dbReference type="SUPFAM" id="SSF54593">
    <property type="entry name" value="Glyoxalase/Bleomycin resistance protein/Dihydroxybiphenyl dioxygenase"/>
    <property type="match status" value="1"/>
</dbReference>
<accession>A0A6J6FB23</accession>
<sequence length="184" mass="20845">MGFHHVAIAIHDTKANYDFYTNVMGFELVKTVTAPTPEGGFSKHFFYSTGTSPSGEQGMIAFWEIHVDSLAGYETNLNKGAGLPWWANHLAFDSPTMADLERHRERWRAHGHAVLEVDHEFCRSIYIRDPEGNTVEFCHNTRDFTAEEKAHAMELLMDPNPPMEKQFGAWLWQPEGDPIVIPAG</sequence>
<dbReference type="InterPro" id="IPR004360">
    <property type="entry name" value="Glyas_Fos-R_dOase_dom"/>
</dbReference>
<reference evidence="2" key="1">
    <citation type="submission" date="2020-05" db="EMBL/GenBank/DDBJ databases">
        <authorList>
            <person name="Chiriac C."/>
            <person name="Salcher M."/>
            <person name="Ghai R."/>
            <person name="Kavagutti S V."/>
        </authorList>
    </citation>
    <scope>NUCLEOTIDE SEQUENCE</scope>
</reference>
<dbReference type="PROSITE" id="PS51819">
    <property type="entry name" value="VOC"/>
    <property type="match status" value="1"/>
</dbReference>
<feature type="domain" description="VOC" evidence="1">
    <location>
        <begin position="2"/>
        <end position="140"/>
    </location>
</feature>
<gene>
    <name evidence="2" type="ORF">UFOPK1722_01232</name>
</gene>
<evidence type="ECO:0000259" key="1">
    <source>
        <dbReference type="PROSITE" id="PS51819"/>
    </source>
</evidence>
<dbReference type="EMBL" id="CAEZTS010000110">
    <property type="protein sequence ID" value="CAB4584154.1"/>
    <property type="molecule type" value="Genomic_DNA"/>
</dbReference>
<dbReference type="PANTHER" id="PTHR21366">
    <property type="entry name" value="GLYOXALASE FAMILY PROTEIN"/>
    <property type="match status" value="1"/>
</dbReference>
<dbReference type="InterPro" id="IPR029068">
    <property type="entry name" value="Glyas_Bleomycin-R_OHBP_Dase"/>
</dbReference>
<name>A0A6J6FB23_9ZZZZ</name>
<organism evidence="2">
    <name type="scientific">freshwater metagenome</name>
    <dbReference type="NCBI Taxonomy" id="449393"/>
    <lineage>
        <taxon>unclassified sequences</taxon>
        <taxon>metagenomes</taxon>
        <taxon>ecological metagenomes</taxon>
    </lineage>
</organism>
<dbReference type="Gene3D" id="3.10.180.10">
    <property type="entry name" value="2,3-Dihydroxybiphenyl 1,2-Dioxygenase, domain 1"/>
    <property type="match status" value="1"/>
</dbReference>